<evidence type="ECO:0000256" key="18">
    <source>
        <dbReference type="ARBA" id="ARBA00023136"/>
    </source>
</evidence>
<dbReference type="GO" id="GO:0009707">
    <property type="term" value="C:chloroplast outer membrane"/>
    <property type="evidence" value="ECO:0007669"/>
    <property type="project" value="UniProtKB-SubCell"/>
</dbReference>
<evidence type="ECO:0000256" key="1">
    <source>
        <dbReference type="ARBA" id="ARBA00001946"/>
    </source>
</evidence>
<dbReference type="GO" id="GO:0015031">
    <property type="term" value="P:protein transport"/>
    <property type="evidence" value="ECO:0007669"/>
    <property type="project" value="UniProtKB-KW"/>
</dbReference>
<evidence type="ECO:0000256" key="19">
    <source>
        <dbReference type="ARBA" id="ARBA00023766"/>
    </source>
</evidence>
<keyword evidence="7" id="KW-0328">Glycosyltransferase</keyword>
<comment type="similarity">
    <text evidence="2">Belongs to the glycosyltransferase 28 family.</text>
</comment>
<keyword evidence="18" id="KW-0472">Membrane</keyword>
<proteinExistence type="inferred from homology"/>
<dbReference type="PANTHER" id="PTHR43025:SF1">
    <property type="entry name" value="MONOGALACTOSYLDIACYLGLYCEROL SYNTHASE 2, CHLOROPLASTIC"/>
    <property type="match status" value="1"/>
</dbReference>
<dbReference type="InterPro" id="IPR007235">
    <property type="entry name" value="Glyco_trans_28_C"/>
</dbReference>
<evidence type="ECO:0000256" key="10">
    <source>
        <dbReference type="ARBA" id="ARBA00022723"/>
    </source>
</evidence>
<evidence type="ECO:0000256" key="5">
    <source>
        <dbReference type="ARBA" id="ARBA00022528"/>
    </source>
</evidence>
<keyword evidence="16" id="KW-1133">Transmembrane helix</keyword>
<evidence type="ECO:0000313" key="22">
    <source>
        <dbReference type="EMBL" id="GMH27303.1"/>
    </source>
</evidence>
<evidence type="ECO:0000256" key="13">
    <source>
        <dbReference type="ARBA" id="ARBA00022805"/>
    </source>
</evidence>
<evidence type="ECO:0000256" key="15">
    <source>
        <dbReference type="ARBA" id="ARBA00022927"/>
    </source>
</evidence>
<dbReference type="Pfam" id="PF11886">
    <property type="entry name" value="TOC159_MAD"/>
    <property type="match status" value="1"/>
</dbReference>
<evidence type="ECO:0000256" key="20">
    <source>
        <dbReference type="ARBA" id="ARBA00023775"/>
    </source>
</evidence>
<feature type="domain" description="AIG1-type G" evidence="21">
    <location>
        <begin position="576"/>
        <end position="807"/>
    </location>
</feature>
<dbReference type="AlphaFoldDB" id="A0AAD3TBZ5"/>
<keyword evidence="10" id="KW-0479">Metal-binding</keyword>
<dbReference type="InterPro" id="IPR024283">
    <property type="entry name" value="TOC159_MAD"/>
</dbReference>
<dbReference type="FunFam" id="3.40.50.300:FF:000413">
    <property type="entry name" value="Translocase of chloroplast 120, chloroplastic"/>
    <property type="match status" value="1"/>
</dbReference>
<dbReference type="SUPFAM" id="SSF53756">
    <property type="entry name" value="UDP-Glycosyltransferase/glycogen phosphorylase"/>
    <property type="match status" value="1"/>
</dbReference>
<dbReference type="Proteomes" id="UP001279734">
    <property type="component" value="Unassembled WGS sequence"/>
</dbReference>
<name>A0AAD3TBZ5_NEPGR</name>
<evidence type="ECO:0000256" key="7">
    <source>
        <dbReference type="ARBA" id="ARBA00022676"/>
    </source>
</evidence>
<keyword evidence="8" id="KW-0808">Transferase</keyword>
<dbReference type="GO" id="GO:0009247">
    <property type="term" value="P:glycolipid biosynthetic process"/>
    <property type="evidence" value="ECO:0007669"/>
    <property type="project" value="InterPro"/>
</dbReference>
<keyword evidence="12" id="KW-0378">Hydrolase</keyword>
<dbReference type="SUPFAM" id="SSF52540">
    <property type="entry name" value="P-loop containing nucleoside triphosphate hydrolases"/>
    <property type="match status" value="1"/>
</dbReference>
<evidence type="ECO:0000256" key="4">
    <source>
        <dbReference type="ARBA" id="ARBA00022448"/>
    </source>
</evidence>
<dbReference type="InterPro" id="IPR027417">
    <property type="entry name" value="P-loop_NTPase"/>
</dbReference>
<comment type="similarity">
    <text evidence="20">Belongs to the TRAFAC class TrmE-Era-EngA-EngB-Septin-like GTPase superfamily. AIG1/Toc34/Toc159-like paraseptin GTPase family. TOC159 subfamily.</text>
</comment>
<evidence type="ECO:0000256" key="17">
    <source>
        <dbReference type="ARBA" id="ARBA00023134"/>
    </source>
</evidence>
<keyword evidence="23" id="KW-1185">Reference proteome</keyword>
<comment type="cofactor">
    <cofactor evidence="1">
        <name>Mg(2+)</name>
        <dbReference type="ChEBI" id="CHEBI:18420"/>
    </cofactor>
</comment>
<gene>
    <name evidence="22" type="ORF">Nepgr_029146</name>
</gene>
<keyword evidence="14" id="KW-0460">Magnesium</keyword>
<keyword evidence="17" id="KW-0342">GTP-binding</keyword>
<dbReference type="InterPro" id="IPR050519">
    <property type="entry name" value="Glycosyltransf_28_UgtP"/>
</dbReference>
<keyword evidence="6" id="KW-0934">Plastid</keyword>
<protein>
    <recommendedName>
        <fullName evidence="3">monogalactosyldiacylglycerol synthase</fullName>
        <ecNumber evidence="3">2.4.1.46</ecNumber>
    </recommendedName>
</protein>
<dbReference type="CDD" id="cd17507">
    <property type="entry name" value="GT28_Beta-DGS-like"/>
    <property type="match status" value="1"/>
</dbReference>
<dbReference type="Pfam" id="PF06925">
    <property type="entry name" value="MGDG_synth"/>
    <property type="match status" value="1"/>
</dbReference>
<dbReference type="Pfam" id="PF04548">
    <property type="entry name" value="AIG1"/>
    <property type="match status" value="1"/>
</dbReference>
<evidence type="ECO:0000256" key="14">
    <source>
        <dbReference type="ARBA" id="ARBA00022842"/>
    </source>
</evidence>
<dbReference type="Gene3D" id="3.40.50.300">
    <property type="entry name" value="P-loop containing nucleotide triphosphate hydrolases"/>
    <property type="match status" value="1"/>
</dbReference>
<dbReference type="GO" id="GO:0005525">
    <property type="term" value="F:GTP binding"/>
    <property type="evidence" value="ECO:0007669"/>
    <property type="project" value="UniProtKB-KW"/>
</dbReference>
<evidence type="ECO:0000256" key="3">
    <source>
        <dbReference type="ARBA" id="ARBA00012615"/>
    </source>
</evidence>
<keyword evidence="15" id="KW-0653">Protein transport</keyword>
<comment type="caution">
    <text evidence="22">The sequence shown here is derived from an EMBL/GenBank/DDBJ whole genome shotgun (WGS) entry which is preliminary data.</text>
</comment>
<dbReference type="Pfam" id="PF04101">
    <property type="entry name" value="Glyco_tran_28_C"/>
    <property type="match status" value="1"/>
</dbReference>
<keyword evidence="11" id="KW-0547">Nucleotide-binding</keyword>
<dbReference type="InterPro" id="IPR009695">
    <property type="entry name" value="Diacylglyc_glucosyltr_N"/>
</dbReference>
<keyword evidence="9" id="KW-0812">Transmembrane</keyword>
<keyword evidence="5" id="KW-0150">Chloroplast</keyword>
<evidence type="ECO:0000256" key="8">
    <source>
        <dbReference type="ARBA" id="ARBA00022679"/>
    </source>
</evidence>
<dbReference type="Gene3D" id="3.40.50.2000">
    <property type="entry name" value="Glycogen Phosphorylase B"/>
    <property type="match status" value="1"/>
</dbReference>
<dbReference type="EC" id="2.4.1.46" evidence="3"/>
<evidence type="ECO:0000256" key="11">
    <source>
        <dbReference type="ARBA" id="ARBA00022741"/>
    </source>
</evidence>
<accession>A0AAD3TBZ5</accession>
<dbReference type="GO" id="GO:0046509">
    <property type="term" value="F:1,2-diacylglycerol 3-beta-galactosyltransferase activity"/>
    <property type="evidence" value="ECO:0007669"/>
    <property type="project" value="UniProtKB-EC"/>
</dbReference>
<dbReference type="EMBL" id="BSYO01000032">
    <property type="protein sequence ID" value="GMH27303.1"/>
    <property type="molecule type" value="Genomic_DNA"/>
</dbReference>
<keyword evidence="13" id="KW-1002">Plastid outer membrane</keyword>
<evidence type="ECO:0000259" key="21">
    <source>
        <dbReference type="PROSITE" id="PS51720"/>
    </source>
</evidence>
<dbReference type="InterPro" id="IPR006703">
    <property type="entry name" value="G_AIG1"/>
</dbReference>
<organism evidence="22 23">
    <name type="scientific">Nepenthes gracilis</name>
    <name type="common">Slender pitcher plant</name>
    <dbReference type="NCBI Taxonomy" id="150966"/>
    <lineage>
        <taxon>Eukaryota</taxon>
        <taxon>Viridiplantae</taxon>
        <taxon>Streptophyta</taxon>
        <taxon>Embryophyta</taxon>
        <taxon>Tracheophyta</taxon>
        <taxon>Spermatophyta</taxon>
        <taxon>Magnoliopsida</taxon>
        <taxon>eudicotyledons</taxon>
        <taxon>Gunneridae</taxon>
        <taxon>Pentapetalae</taxon>
        <taxon>Caryophyllales</taxon>
        <taxon>Nepenthaceae</taxon>
        <taxon>Nepenthes</taxon>
    </lineage>
</organism>
<comment type="subcellular location">
    <subcellularLocation>
        <location evidence="19">Plastid</location>
        <location evidence="19">Chloroplast outer membrane</location>
        <topology evidence="19">Single-pass membrane protein</topology>
    </subcellularLocation>
</comment>
<dbReference type="GO" id="GO:0016787">
    <property type="term" value="F:hydrolase activity"/>
    <property type="evidence" value="ECO:0007669"/>
    <property type="project" value="UniProtKB-KW"/>
</dbReference>
<evidence type="ECO:0000256" key="6">
    <source>
        <dbReference type="ARBA" id="ARBA00022640"/>
    </source>
</evidence>
<keyword evidence="4" id="KW-0813">Transport</keyword>
<sequence length="1190" mass="132785">MVMAVVLPKRSSLSSVFSRVGGYYYGNTSRKYSSSSSSAPYDYLEGEDGTMELMQLGADRTKNVLILMSDTGGGHRASAEAIRDAFKLEFGDEYNIIIKDVWKEYTGWPLNDMERQYKFMLKHAQLWKVAFHSTSPRWIHSMYLAAIAAYYAKEVEAGLMEYKPDIIISVHPLMQHIPLWVLKWQGLQKKVIFVTVITDLNSCHPTWFHPSVNRCYCPSEEVAKRALLDGLEESQVRVFGLPVRASFARAVLAKDDLRVELQMDPHLLAVLLMGGGEGMGPIKKTAEALGESLFDDELGEPIGQLIVICGRNTSLAATLESMEWKIPVKIRGFEKHMEKWMGACDCIITKAGPGTIAEALIRGLPIILNDYIPGQEKGNVPYVVDNGAGVFTRSPKEAARIVAEWFSSEKCWRSKSKSVKMKSIWDWAFSQLVSNSMVLSRSLTRADSFFSQDPQNEQVANSGSAQITSTVASQFPAEFHNREDVSPSQQLHHDHTEGKKLDPFSRIEALQIKFLRLLQRLGQPPEDLTVAKVLYRIHLATLLRAPESDLKKINLDSNRARAVAAKQEEDGQPELDFSLKILILGKTGVGKSATINSIFDQTMAVTNAFQPSTDSIREVVGTVNGVKITVIDTPGFSSSSTSTLRRNRKIMVSIKRYIRKSPPDIVLYLERLDLINMGYSDFPLLKLVTEVFGSAIWFNTVLVMTHAASALPEGLNGFPVSYEPYVARCTGLLQRYIHQAVSDTTLENPVVLVENHPECRTNVTGEKILPNGLVWKSQLLLVCVCAKVLSDVSSFLGFQGGIGLGPSNNTRFPSVPHLLSSLLQQCSVVAADVDVDENLLSENEEEDEYDKLPSIRILTKTEFDQLSSSQKKEYFDELDYRETLLLKKQLKQELCRGRERRLLDETCSNDGNSNSHESSPEAVPLLEMAVPPSFDSDWLAHRYRCLIMSERWLWRPVFDPHGWDHDVGFDGVNLETAVELKPNAIASVSGQMIKDKQDMNIQSKATASYGSPVGPIYSLGLDVQSTGKDLLCTVHGNARSRNLHCNLLGCGVSMASFRNKYYVGWKFEDTFYIGKTLKFVANAGRMGDVDGAAAYGGRFEATVRGRDYPVRDEKVTAAMTVLSFDKETVLGGSFNSNFRPCRGMRMLINIDLNSRKMGKVCVKMSSSERLEIALFALFSIIRALPRRSET</sequence>
<evidence type="ECO:0000256" key="16">
    <source>
        <dbReference type="ARBA" id="ARBA00022989"/>
    </source>
</evidence>
<evidence type="ECO:0000313" key="23">
    <source>
        <dbReference type="Proteomes" id="UP001279734"/>
    </source>
</evidence>
<reference evidence="22" key="1">
    <citation type="submission" date="2023-05" db="EMBL/GenBank/DDBJ databases">
        <title>Nepenthes gracilis genome sequencing.</title>
        <authorList>
            <person name="Fukushima K."/>
        </authorList>
    </citation>
    <scope>NUCLEOTIDE SEQUENCE</scope>
    <source>
        <strain evidence="22">SING2019-196</strain>
    </source>
</reference>
<evidence type="ECO:0000256" key="12">
    <source>
        <dbReference type="ARBA" id="ARBA00022801"/>
    </source>
</evidence>
<dbReference type="PROSITE" id="PS51720">
    <property type="entry name" value="G_AIG1"/>
    <property type="match status" value="1"/>
</dbReference>
<evidence type="ECO:0000256" key="2">
    <source>
        <dbReference type="ARBA" id="ARBA00006962"/>
    </source>
</evidence>
<evidence type="ECO:0000256" key="9">
    <source>
        <dbReference type="ARBA" id="ARBA00022692"/>
    </source>
</evidence>
<dbReference type="PANTHER" id="PTHR43025">
    <property type="entry name" value="MONOGALACTOSYLDIACYLGLYCEROL SYNTHASE"/>
    <property type="match status" value="1"/>
</dbReference>
<dbReference type="GO" id="GO:0046872">
    <property type="term" value="F:metal ion binding"/>
    <property type="evidence" value="ECO:0007669"/>
    <property type="project" value="UniProtKB-KW"/>
</dbReference>